<dbReference type="RefSeq" id="WP_154617210.1">
    <property type="nucleotide sequence ID" value="NZ_JADFAY010000012.1"/>
</dbReference>
<feature type="domain" description="M protein trans-acting positive regulator (MGA) PRD" evidence="4">
    <location>
        <begin position="179"/>
        <end position="376"/>
    </location>
</feature>
<dbReference type="InterPro" id="IPR013236">
    <property type="entry name" value="Mga_PRD_dom"/>
</dbReference>
<feature type="domain" description="M protein trans-acting positive regulator (MGA) HTH" evidence="5">
    <location>
        <begin position="12"/>
        <end position="59"/>
    </location>
</feature>
<evidence type="ECO:0000256" key="1">
    <source>
        <dbReference type="ARBA" id="ARBA00023015"/>
    </source>
</evidence>
<keyword evidence="1" id="KW-0805">Transcription regulation</keyword>
<organism evidence="6 7">
    <name type="scientific">Streptococcus uberis</name>
    <dbReference type="NCBI Taxonomy" id="1349"/>
    <lineage>
        <taxon>Bacteria</taxon>
        <taxon>Bacillati</taxon>
        <taxon>Bacillota</taxon>
        <taxon>Bacilli</taxon>
        <taxon>Lactobacillales</taxon>
        <taxon>Streptococcaceae</taxon>
        <taxon>Streptococcus</taxon>
    </lineage>
</organism>
<evidence type="ECO:0000259" key="3">
    <source>
        <dbReference type="Pfam" id="PF05043"/>
    </source>
</evidence>
<evidence type="ECO:0000313" key="7">
    <source>
        <dbReference type="Proteomes" id="UP000483839"/>
    </source>
</evidence>
<dbReference type="Gene3D" id="1.10.10.10">
    <property type="entry name" value="Winged helix-like DNA-binding domain superfamily/Winged helix DNA-binding domain"/>
    <property type="match status" value="1"/>
</dbReference>
<proteinExistence type="predicted"/>
<dbReference type="Pfam" id="PF08280">
    <property type="entry name" value="HTH_Mga"/>
    <property type="match status" value="1"/>
</dbReference>
<protein>
    <submittedName>
        <fullName evidence="6">HTH domain-containing protein</fullName>
    </submittedName>
</protein>
<evidence type="ECO:0000259" key="4">
    <source>
        <dbReference type="Pfam" id="PF08270"/>
    </source>
</evidence>
<evidence type="ECO:0000313" key="6">
    <source>
        <dbReference type="EMBL" id="MTD01191.1"/>
    </source>
</evidence>
<dbReference type="Pfam" id="PF05043">
    <property type="entry name" value="Mga"/>
    <property type="match status" value="1"/>
</dbReference>
<dbReference type="InterPro" id="IPR007737">
    <property type="entry name" value="Mga_HTH"/>
</dbReference>
<dbReference type="InterPro" id="IPR036388">
    <property type="entry name" value="WH-like_DNA-bd_sf"/>
</dbReference>
<dbReference type="InterPro" id="IPR050661">
    <property type="entry name" value="BglG_antiterminators"/>
</dbReference>
<sequence>MGALDMKALLKKNEQRQLDLIDILYARTQAISISEVANKLGYSERTIALDIRALQEKFPFLNLKVNNQSITMAIEPHYNICYVYQYMFQCNTGVQLLERLFLYKQTHLKDLLTLLELSQATVYHLIEQVNEQITHNYEVKIDTNPFQLKGDEDKIRALFSQLYSDIYTPLEWPFINIDEAAIADLIIIVTDAIHYPLNYIGINYMKFLVAVNLVRLRQGHDVEIESEKAAYIYKTLQSTPFLSDQTKQTMKRLGVPLNQHTVNQLFHVFINSDYIFPNSKIINFSKDIDKRIESFNHFNYIVETLKKEFDLTFDNPGPLILNLHNAAILNHLDIDSGNILLDSKTKFIEDLSRRFPDFISRASQLFQEYCMKMGSKWDRFLNDRLIHHLFIQWETLYTQLVKNKRIIEVIIVCNYELNHAFFLKEYFELHFGKKVRFNIYNDSQISITQLKKVSEPIILSTFHIPFIEGKYIININFFPSEDDLEKVYNVLKKMRAMSKTIE</sequence>
<comment type="caution">
    <text evidence="6">The sequence shown here is derived from an EMBL/GenBank/DDBJ whole genome shotgun (WGS) entry which is preliminary data.</text>
</comment>
<dbReference type="PANTHER" id="PTHR30185:SF18">
    <property type="entry name" value="TRANSCRIPTIONAL REGULATOR MTLR"/>
    <property type="match status" value="1"/>
</dbReference>
<dbReference type="PANTHER" id="PTHR30185">
    <property type="entry name" value="CRYPTIC BETA-GLUCOSIDE BGL OPERON ANTITERMINATOR"/>
    <property type="match status" value="1"/>
</dbReference>
<accession>A0A6L6G704</accession>
<keyword evidence="2" id="KW-0804">Transcription</keyword>
<dbReference type="EMBL" id="WLXI01000027">
    <property type="protein sequence ID" value="MTD01191.1"/>
    <property type="molecule type" value="Genomic_DNA"/>
</dbReference>
<dbReference type="AlphaFoldDB" id="A0A6L6G704"/>
<dbReference type="InterPro" id="IPR013199">
    <property type="entry name" value="HTH_Mga_DNA-bd_dom"/>
</dbReference>
<name>A0A6L6G704_STRUB</name>
<gene>
    <name evidence="6" type="ORF">GKS16_02685</name>
</gene>
<feature type="domain" description="Mga helix-turn-helix" evidence="3">
    <location>
        <begin position="83"/>
        <end position="163"/>
    </location>
</feature>
<reference evidence="6 7" key="1">
    <citation type="submission" date="2019-11" db="EMBL/GenBank/DDBJ databases">
        <title>Streptococcus uberis isolated from clinical mastitis cases on a southeastern Queensland dairy.</title>
        <authorList>
            <person name="Workentine M.L."/>
            <person name="Price R."/>
            <person name="Olchowy T."/>
        </authorList>
    </citation>
    <scope>NUCLEOTIDE SEQUENCE [LARGE SCALE GENOMIC DNA]</scope>
    <source>
        <strain evidence="6 7">OLC4459-A17</strain>
    </source>
</reference>
<dbReference type="Proteomes" id="UP000483839">
    <property type="component" value="Unassembled WGS sequence"/>
</dbReference>
<evidence type="ECO:0000256" key="2">
    <source>
        <dbReference type="ARBA" id="ARBA00023163"/>
    </source>
</evidence>
<dbReference type="Pfam" id="PF08270">
    <property type="entry name" value="PRD_Mga"/>
    <property type="match status" value="1"/>
</dbReference>
<evidence type="ECO:0000259" key="5">
    <source>
        <dbReference type="Pfam" id="PF08280"/>
    </source>
</evidence>